<comment type="caution">
    <text evidence="1">The sequence shown here is derived from an EMBL/GenBank/DDBJ whole genome shotgun (WGS) entry which is preliminary data.</text>
</comment>
<gene>
    <name evidence="1" type="ORF">CEXT_618251</name>
</gene>
<organism evidence="1 2">
    <name type="scientific">Caerostris extrusa</name>
    <name type="common">Bark spider</name>
    <name type="synonym">Caerostris bankana</name>
    <dbReference type="NCBI Taxonomy" id="172846"/>
    <lineage>
        <taxon>Eukaryota</taxon>
        <taxon>Metazoa</taxon>
        <taxon>Ecdysozoa</taxon>
        <taxon>Arthropoda</taxon>
        <taxon>Chelicerata</taxon>
        <taxon>Arachnida</taxon>
        <taxon>Araneae</taxon>
        <taxon>Araneomorphae</taxon>
        <taxon>Entelegynae</taxon>
        <taxon>Araneoidea</taxon>
        <taxon>Araneidae</taxon>
        <taxon>Caerostris</taxon>
    </lineage>
</organism>
<dbReference type="Proteomes" id="UP001054945">
    <property type="component" value="Unassembled WGS sequence"/>
</dbReference>
<dbReference type="AlphaFoldDB" id="A0AAV4MLH2"/>
<evidence type="ECO:0000313" key="1">
    <source>
        <dbReference type="EMBL" id="GIX72720.1"/>
    </source>
</evidence>
<name>A0AAV4MLH2_CAEEX</name>
<accession>A0AAV4MLH2</accession>
<proteinExistence type="predicted"/>
<keyword evidence="2" id="KW-1185">Reference proteome</keyword>
<reference evidence="1 2" key="1">
    <citation type="submission" date="2021-06" db="EMBL/GenBank/DDBJ databases">
        <title>Caerostris extrusa draft genome.</title>
        <authorList>
            <person name="Kono N."/>
            <person name="Arakawa K."/>
        </authorList>
    </citation>
    <scope>NUCLEOTIDE SEQUENCE [LARGE SCALE GENOMIC DNA]</scope>
</reference>
<sequence length="98" mass="11236">MKPTSDKVTTSFNVSAKLTLSNFQFTQSLSVEPQRNMIAKPFKTERSKLAKHFMESPVFPKDKCVNITSILKEHLHQKVKGEDKRKEGAVVCKHVKYE</sequence>
<protein>
    <submittedName>
        <fullName evidence="1">Uncharacterized protein</fullName>
    </submittedName>
</protein>
<evidence type="ECO:0000313" key="2">
    <source>
        <dbReference type="Proteomes" id="UP001054945"/>
    </source>
</evidence>
<dbReference type="EMBL" id="BPLR01019872">
    <property type="protein sequence ID" value="GIX72720.1"/>
    <property type="molecule type" value="Genomic_DNA"/>
</dbReference>